<accession>A0ABV3Q598</accession>
<dbReference type="EMBL" id="JBFMIA010000009">
    <property type="protein sequence ID" value="MEW9502311.1"/>
    <property type="molecule type" value="Genomic_DNA"/>
</dbReference>
<organism evidence="2 3">
    <name type="scientific">Jeotgalibacillus marinus</name>
    <dbReference type="NCBI Taxonomy" id="86667"/>
    <lineage>
        <taxon>Bacteria</taxon>
        <taxon>Bacillati</taxon>
        <taxon>Bacillota</taxon>
        <taxon>Bacilli</taxon>
        <taxon>Bacillales</taxon>
        <taxon>Caryophanaceae</taxon>
        <taxon>Jeotgalibacillus</taxon>
    </lineage>
</organism>
<proteinExistence type="predicted"/>
<dbReference type="PROSITE" id="PS51186">
    <property type="entry name" value="GNAT"/>
    <property type="match status" value="1"/>
</dbReference>
<gene>
    <name evidence="2" type="ORF">AB1471_10945</name>
</gene>
<keyword evidence="2" id="KW-0012">Acyltransferase</keyword>
<dbReference type="Gene3D" id="3.40.630.30">
    <property type="match status" value="1"/>
</dbReference>
<keyword evidence="3" id="KW-1185">Reference proteome</keyword>
<dbReference type="EC" id="2.3.1.-" evidence="2"/>
<feature type="domain" description="N-acetyltransferase" evidence="1">
    <location>
        <begin position="6"/>
        <end position="148"/>
    </location>
</feature>
<sequence length="158" mass="18369">MEWTLKSFDELTTHELYRILMERTNIFVVEQQCAYEEIDGYDTKGHHLTLEHKGELVAYARLLPGGVKYNVPSIGRIIVNESHRGSGIARELMLKSIEIMVEEWKVENIKLQAQFYLKHFYQSFGFEETSEEYLDDGIPHVDMLMNVGNQAVKEIGKE</sequence>
<keyword evidence="2" id="KW-0808">Transferase</keyword>
<dbReference type="Proteomes" id="UP001556040">
    <property type="component" value="Unassembled WGS sequence"/>
</dbReference>
<dbReference type="RefSeq" id="WP_367779804.1">
    <property type="nucleotide sequence ID" value="NZ_JBFMIA010000009.1"/>
</dbReference>
<comment type="caution">
    <text evidence="2">The sequence shown here is derived from an EMBL/GenBank/DDBJ whole genome shotgun (WGS) entry which is preliminary data.</text>
</comment>
<dbReference type="GO" id="GO:0016746">
    <property type="term" value="F:acyltransferase activity"/>
    <property type="evidence" value="ECO:0007669"/>
    <property type="project" value="UniProtKB-KW"/>
</dbReference>
<dbReference type="CDD" id="cd04301">
    <property type="entry name" value="NAT_SF"/>
    <property type="match status" value="1"/>
</dbReference>
<protein>
    <submittedName>
        <fullName evidence="2">GNAT family N-acetyltransferase</fullName>
        <ecNumber evidence="2">2.3.1.-</ecNumber>
    </submittedName>
</protein>
<name>A0ABV3Q598_9BACL</name>
<evidence type="ECO:0000313" key="3">
    <source>
        <dbReference type="Proteomes" id="UP001556040"/>
    </source>
</evidence>
<evidence type="ECO:0000313" key="2">
    <source>
        <dbReference type="EMBL" id="MEW9502311.1"/>
    </source>
</evidence>
<dbReference type="InterPro" id="IPR016181">
    <property type="entry name" value="Acyl_CoA_acyltransferase"/>
</dbReference>
<evidence type="ECO:0000259" key="1">
    <source>
        <dbReference type="PROSITE" id="PS51186"/>
    </source>
</evidence>
<dbReference type="Pfam" id="PF13673">
    <property type="entry name" value="Acetyltransf_10"/>
    <property type="match status" value="1"/>
</dbReference>
<dbReference type="SUPFAM" id="SSF55729">
    <property type="entry name" value="Acyl-CoA N-acyltransferases (Nat)"/>
    <property type="match status" value="1"/>
</dbReference>
<reference evidence="2 3" key="1">
    <citation type="journal article" date="1979" name="Int. J. Syst. Evol. Microbiol.">
        <title>Bacillus globisporus subsp. marinus subsp. nov.</title>
        <authorList>
            <person name="Liu H."/>
        </authorList>
    </citation>
    <scope>NUCLEOTIDE SEQUENCE [LARGE SCALE GENOMIC DNA]</scope>
    <source>
        <strain evidence="2 3">DSM 1297</strain>
    </source>
</reference>
<dbReference type="InterPro" id="IPR000182">
    <property type="entry name" value="GNAT_dom"/>
</dbReference>